<evidence type="ECO:0000256" key="6">
    <source>
        <dbReference type="ARBA" id="ARBA00022840"/>
    </source>
</evidence>
<dbReference type="GO" id="GO:0097268">
    <property type="term" value="C:cytoophidium"/>
    <property type="evidence" value="ECO:0007669"/>
    <property type="project" value="UniProtKB-ARBA"/>
</dbReference>
<feature type="binding site" evidence="11">
    <location>
        <begin position="150"/>
        <end position="152"/>
    </location>
    <ligand>
        <name>CTP</name>
        <dbReference type="ChEBI" id="CHEBI:37563"/>
        <note>allosteric inhibitor</note>
    </ligand>
</feature>
<dbReference type="GO" id="GO:0005829">
    <property type="term" value="C:cytosol"/>
    <property type="evidence" value="ECO:0007669"/>
    <property type="project" value="TreeGrafter"/>
</dbReference>
<dbReference type="InterPro" id="IPR027417">
    <property type="entry name" value="P-loop_NTPase"/>
</dbReference>
<dbReference type="SUPFAM" id="SSF52317">
    <property type="entry name" value="Class I glutamine amidotransferase-like"/>
    <property type="match status" value="1"/>
</dbReference>
<dbReference type="EC" id="6.3.4.2" evidence="11"/>
<dbReference type="GO" id="GO:0046872">
    <property type="term" value="F:metal ion binding"/>
    <property type="evidence" value="ECO:0007669"/>
    <property type="project" value="UniProtKB-KW"/>
</dbReference>
<dbReference type="PANTHER" id="PTHR11550">
    <property type="entry name" value="CTP SYNTHASE"/>
    <property type="match status" value="1"/>
</dbReference>
<feature type="region of interest" description="Amidoligase domain" evidence="11">
    <location>
        <begin position="1"/>
        <end position="269"/>
    </location>
</feature>
<evidence type="ECO:0000313" key="14">
    <source>
        <dbReference type="EMBL" id="RKX69921.1"/>
    </source>
</evidence>
<dbReference type="GO" id="GO:0005524">
    <property type="term" value="F:ATP binding"/>
    <property type="evidence" value="ECO:0007669"/>
    <property type="project" value="UniProtKB-KW"/>
</dbReference>
<keyword evidence="9 11" id="KW-0665">Pyrimidine biosynthesis</keyword>
<feature type="binding site" evidence="11">
    <location>
        <begin position="190"/>
        <end position="195"/>
    </location>
    <ligand>
        <name>UTP</name>
        <dbReference type="ChEBI" id="CHEBI:46398"/>
    </ligand>
</feature>
<dbReference type="PANTHER" id="PTHR11550:SF0">
    <property type="entry name" value="CTP SYNTHASE-RELATED"/>
    <property type="match status" value="1"/>
</dbReference>
<feature type="domain" description="CTP synthase N-terminal" evidence="13">
    <location>
        <begin position="5"/>
        <end position="269"/>
    </location>
</feature>
<dbReference type="Pfam" id="PF00117">
    <property type="entry name" value="GATase"/>
    <property type="match status" value="1"/>
</dbReference>
<dbReference type="NCBIfam" id="NF003792">
    <property type="entry name" value="PRK05380.1"/>
    <property type="match status" value="1"/>
</dbReference>
<evidence type="ECO:0000256" key="10">
    <source>
        <dbReference type="ARBA" id="ARBA00047781"/>
    </source>
</evidence>
<comment type="similarity">
    <text evidence="2 11">Belongs to the CTP synthase family.</text>
</comment>
<dbReference type="Pfam" id="PF06418">
    <property type="entry name" value="CTP_synth_N"/>
    <property type="match status" value="1"/>
</dbReference>
<evidence type="ECO:0000256" key="11">
    <source>
        <dbReference type="HAMAP-Rule" id="MF_01227"/>
    </source>
</evidence>
<dbReference type="NCBIfam" id="TIGR00337">
    <property type="entry name" value="PyrG"/>
    <property type="match status" value="1"/>
</dbReference>
<comment type="pathway">
    <text evidence="1 11">Pyrimidine metabolism; CTP biosynthesis via de novo pathway; CTP from UDP: step 2/2.</text>
</comment>
<feature type="binding site" evidence="11">
    <location>
        <position position="244"/>
    </location>
    <ligand>
        <name>ATP</name>
        <dbReference type="ChEBI" id="CHEBI:30616"/>
    </ligand>
</feature>
<feature type="binding site" evidence="11">
    <location>
        <begin position="16"/>
        <end position="21"/>
    </location>
    <ligand>
        <name>ATP</name>
        <dbReference type="ChEBI" id="CHEBI:30616"/>
    </ligand>
</feature>
<dbReference type="GO" id="GO:0042802">
    <property type="term" value="F:identical protein binding"/>
    <property type="evidence" value="ECO:0007669"/>
    <property type="project" value="TreeGrafter"/>
</dbReference>
<dbReference type="EMBL" id="QNBE01000060">
    <property type="protein sequence ID" value="RKX69921.1"/>
    <property type="molecule type" value="Genomic_DNA"/>
</dbReference>
<feature type="binding site" evidence="11">
    <location>
        <position position="405"/>
    </location>
    <ligand>
        <name>L-glutamine</name>
        <dbReference type="ChEBI" id="CHEBI:58359"/>
    </ligand>
</feature>
<keyword evidence="7 11" id="KW-0460">Magnesium</keyword>
<dbReference type="UniPathway" id="UPA00159">
    <property type="reaction ID" value="UER00277"/>
</dbReference>
<evidence type="ECO:0000256" key="7">
    <source>
        <dbReference type="ARBA" id="ARBA00022842"/>
    </source>
</evidence>
<evidence type="ECO:0000256" key="9">
    <source>
        <dbReference type="ARBA" id="ARBA00022975"/>
    </source>
</evidence>
<comment type="catalytic activity">
    <reaction evidence="10 11">
        <text>UTP + L-glutamine + ATP + H2O = CTP + L-glutamate + ADP + phosphate + 2 H(+)</text>
        <dbReference type="Rhea" id="RHEA:26426"/>
        <dbReference type="ChEBI" id="CHEBI:15377"/>
        <dbReference type="ChEBI" id="CHEBI:15378"/>
        <dbReference type="ChEBI" id="CHEBI:29985"/>
        <dbReference type="ChEBI" id="CHEBI:30616"/>
        <dbReference type="ChEBI" id="CHEBI:37563"/>
        <dbReference type="ChEBI" id="CHEBI:43474"/>
        <dbReference type="ChEBI" id="CHEBI:46398"/>
        <dbReference type="ChEBI" id="CHEBI:58359"/>
        <dbReference type="ChEBI" id="CHEBI:456216"/>
        <dbReference type="EC" id="6.3.4.2"/>
    </reaction>
</comment>
<dbReference type="InterPro" id="IPR017456">
    <property type="entry name" value="CTP_synthase_N"/>
</dbReference>
<dbReference type="GO" id="GO:0019856">
    <property type="term" value="P:pyrimidine nucleobase biosynthetic process"/>
    <property type="evidence" value="ECO:0007669"/>
    <property type="project" value="TreeGrafter"/>
</dbReference>
<dbReference type="InterPro" id="IPR004468">
    <property type="entry name" value="CTP_synthase"/>
</dbReference>
<feature type="active site" description="Nucleophile; for glutamine hydrolysis" evidence="11">
    <location>
        <position position="381"/>
    </location>
</feature>
<comment type="catalytic activity">
    <reaction evidence="11">
        <text>L-glutamine + H2O = L-glutamate + NH4(+)</text>
        <dbReference type="Rhea" id="RHEA:15889"/>
        <dbReference type="ChEBI" id="CHEBI:15377"/>
        <dbReference type="ChEBI" id="CHEBI:28938"/>
        <dbReference type="ChEBI" id="CHEBI:29985"/>
        <dbReference type="ChEBI" id="CHEBI:58359"/>
    </reaction>
</comment>
<dbReference type="InterPro" id="IPR017926">
    <property type="entry name" value="GATASE"/>
</dbReference>
<comment type="subunit">
    <text evidence="11">Homotetramer.</text>
</comment>
<reference evidence="14 15" key="1">
    <citation type="submission" date="2018-06" db="EMBL/GenBank/DDBJ databases">
        <title>Extensive metabolic versatility and redundancy in microbially diverse, dynamic hydrothermal sediments.</title>
        <authorList>
            <person name="Dombrowski N."/>
            <person name="Teske A."/>
            <person name="Baker B.J."/>
        </authorList>
    </citation>
    <scope>NUCLEOTIDE SEQUENCE [LARGE SCALE GENOMIC DNA]</scope>
    <source>
        <strain evidence="14">B36_G15</strain>
    </source>
</reference>
<comment type="caution">
    <text evidence="14">The sequence shown here is derived from an EMBL/GenBank/DDBJ whole genome shotgun (WGS) entry which is preliminary data.</text>
</comment>
<feature type="binding site" evidence="11">
    <location>
        <position position="73"/>
    </location>
    <ligand>
        <name>Mg(2+)</name>
        <dbReference type="ChEBI" id="CHEBI:18420"/>
    </ligand>
</feature>
<dbReference type="InterPro" id="IPR033828">
    <property type="entry name" value="GATase1_CTP_Synthase"/>
</dbReference>
<dbReference type="AlphaFoldDB" id="A0A660SIS8"/>
<evidence type="ECO:0000256" key="8">
    <source>
        <dbReference type="ARBA" id="ARBA00022962"/>
    </source>
</evidence>
<feature type="binding site" evidence="11">
    <location>
        <position position="354"/>
    </location>
    <ligand>
        <name>L-glutamine</name>
        <dbReference type="ChEBI" id="CHEBI:58359"/>
    </ligand>
</feature>
<evidence type="ECO:0000259" key="12">
    <source>
        <dbReference type="Pfam" id="PF00117"/>
    </source>
</evidence>
<dbReference type="GO" id="GO:0004359">
    <property type="term" value="F:glutaminase activity"/>
    <property type="evidence" value="ECO:0007669"/>
    <property type="project" value="RHEA"/>
</dbReference>
<gene>
    <name evidence="11" type="primary">pyrG</name>
    <name evidence="14" type="ORF">DRP53_06685</name>
</gene>
<comment type="activity regulation">
    <text evidence="11">Allosterically activated by GTP, when glutamine is the substrate; GTP has no effect on the reaction when ammonia is the substrate. The allosteric effector GTP functions by stabilizing the protein conformation that binds the tetrahedral intermediate(s) formed during glutamine hydrolysis. Inhibited by the product CTP, via allosteric rather than competitive inhibition.</text>
</comment>
<dbReference type="CDD" id="cd03113">
    <property type="entry name" value="CTPS_N"/>
    <property type="match status" value="1"/>
</dbReference>
<evidence type="ECO:0000256" key="4">
    <source>
        <dbReference type="ARBA" id="ARBA00022723"/>
    </source>
</evidence>
<keyword evidence="5 11" id="KW-0547">Nucleotide-binding</keyword>
<feature type="binding site" evidence="11">
    <location>
        <position position="15"/>
    </location>
    <ligand>
        <name>CTP</name>
        <dbReference type="ChEBI" id="CHEBI:37563"/>
        <note>allosteric inhibitor</note>
    </ligand>
</feature>
<feature type="binding site" evidence="11">
    <location>
        <position position="15"/>
    </location>
    <ligand>
        <name>UTP</name>
        <dbReference type="ChEBI" id="CHEBI:46398"/>
    </ligand>
</feature>
<feature type="domain" description="Glutamine amidotransferase" evidence="12">
    <location>
        <begin position="304"/>
        <end position="526"/>
    </location>
</feature>
<feature type="binding site" evidence="11">
    <location>
        <position position="73"/>
    </location>
    <ligand>
        <name>ATP</name>
        <dbReference type="ChEBI" id="CHEBI:30616"/>
    </ligand>
</feature>
<sequence length="541" mass="61288">MKQVKFIFVTGGVLSSLGKGIATASIGLLLKSRGLKVTLQKFDPYINVDPGTMSPFQHGEVFVTDDGAETDLDLGHYERFIDVSLSQDNNLTAGQIYNAVIEKERRGDYLGKTVQVVPHITDEIKERVWRLANRDGVDVVITEIGGTVGDIEGLPFLEAIRQFGLEAGRENVIYVHLTLIPYIKAAREFKTKPTQHSVRELRAIGIQPDFILCRSESRLPRSAKEKISLFCNVPYEQVIDAVDVDNIYEIPLVFHEQHLDDLIVRRLKIECHDPDLSEWRRFVERANNAKEEVNIAVCGKYVNLRDAYKSIIEALHHAATANGVRLKINWIETDEITDLDQDLKGSSGILVPGGFGVRGIEGKIAVIEYARRKQIPFFGICLGLQCAVIEFARHVCGLEDANSAEFDPETRYPVIDFMPEQRDLKRYGGTMRLGAWPCRITPGSLAWRCYGQELIHERHRHRYEVNNEYRDTLAQAGMVFSGINPDRNLVEIIELKDHPFFIGTQFHPEFKSRPLRPHPIFFHFVKNAIEKAKGHPGKAHS</sequence>
<dbReference type="GO" id="GO:0003883">
    <property type="term" value="F:CTP synthase activity"/>
    <property type="evidence" value="ECO:0007669"/>
    <property type="project" value="UniProtKB-UniRule"/>
</dbReference>
<feature type="binding site" evidence="11">
    <location>
        <position position="143"/>
    </location>
    <ligand>
        <name>Mg(2+)</name>
        <dbReference type="ChEBI" id="CHEBI:18420"/>
    </ligand>
</feature>
<comment type="function">
    <text evidence="11">Catalyzes the ATP-dependent amination of UTP to CTP with either L-glutamine or ammonia as the source of nitrogen. Regulates intracellular CTP levels through interactions with the four ribonucleotide triphosphates.</text>
</comment>
<name>A0A660SIS8_UNCW3</name>
<feature type="active site" evidence="11">
    <location>
        <position position="509"/>
    </location>
</feature>
<comment type="caution">
    <text evidence="11">Lacks conserved residue(s) required for the propagation of feature annotation.</text>
</comment>
<dbReference type="Gene3D" id="3.40.50.880">
    <property type="match status" value="1"/>
</dbReference>
<dbReference type="SUPFAM" id="SSF52540">
    <property type="entry name" value="P-loop containing nucleoside triphosphate hydrolases"/>
    <property type="match status" value="1"/>
</dbReference>
<dbReference type="InterPro" id="IPR029062">
    <property type="entry name" value="Class_I_gatase-like"/>
</dbReference>
<dbReference type="CDD" id="cd01746">
    <property type="entry name" value="GATase1_CTP_Synthase"/>
    <property type="match status" value="1"/>
</dbReference>
<feature type="binding site" evidence="11">
    <location>
        <begin position="190"/>
        <end position="195"/>
    </location>
    <ligand>
        <name>CTP</name>
        <dbReference type="ChEBI" id="CHEBI:37563"/>
        <note>allosteric inhibitor</note>
    </ligand>
</feature>
<keyword evidence="6 11" id="KW-0067">ATP-binding</keyword>
<accession>A0A660SIS8</accession>
<evidence type="ECO:0000313" key="15">
    <source>
        <dbReference type="Proteomes" id="UP000268469"/>
    </source>
</evidence>
<feature type="binding site" evidence="11">
    <location>
        <position position="226"/>
    </location>
    <ligand>
        <name>CTP</name>
        <dbReference type="ChEBI" id="CHEBI:37563"/>
        <note>allosteric inhibitor</note>
    </ligand>
</feature>
<feature type="binding site" evidence="11">
    <location>
        <begin position="382"/>
        <end position="385"/>
    </location>
    <ligand>
        <name>L-glutamine</name>
        <dbReference type="ChEBI" id="CHEBI:58359"/>
    </ligand>
</feature>
<keyword evidence="8 11" id="KW-0315">Glutamine amidotransferase</keyword>
<dbReference type="PROSITE" id="PS51273">
    <property type="entry name" value="GATASE_TYPE_1"/>
    <property type="match status" value="1"/>
</dbReference>
<proteinExistence type="inferred from homology"/>
<evidence type="ECO:0000259" key="13">
    <source>
        <dbReference type="Pfam" id="PF06418"/>
    </source>
</evidence>
<keyword evidence="4 11" id="KW-0479">Metal-binding</keyword>
<evidence type="ECO:0000256" key="1">
    <source>
        <dbReference type="ARBA" id="ARBA00005171"/>
    </source>
</evidence>
<organism evidence="14 15">
    <name type="scientific">candidate division WOR-3 bacterium</name>
    <dbReference type="NCBI Taxonomy" id="2052148"/>
    <lineage>
        <taxon>Bacteria</taxon>
        <taxon>Bacteria division WOR-3</taxon>
    </lineage>
</organism>
<dbReference type="Gene3D" id="3.40.50.300">
    <property type="entry name" value="P-loop containing nucleotide triphosphate hydrolases"/>
    <property type="match status" value="1"/>
</dbReference>
<feature type="active site" evidence="11">
    <location>
        <position position="507"/>
    </location>
</feature>
<dbReference type="Proteomes" id="UP000268469">
    <property type="component" value="Unassembled WGS sequence"/>
</dbReference>
<feature type="binding site" evidence="11">
    <location>
        <position position="462"/>
    </location>
    <ligand>
        <name>L-glutamine</name>
        <dbReference type="ChEBI" id="CHEBI:58359"/>
    </ligand>
</feature>
<comment type="catalytic activity">
    <reaction evidence="11">
        <text>UTP + NH4(+) + ATP = CTP + ADP + phosphate + 2 H(+)</text>
        <dbReference type="Rhea" id="RHEA:16597"/>
        <dbReference type="ChEBI" id="CHEBI:15378"/>
        <dbReference type="ChEBI" id="CHEBI:28938"/>
        <dbReference type="ChEBI" id="CHEBI:30616"/>
        <dbReference type="ChEBI" id="CHEBI:37563"/>
        <dbReference type="ChEBI" id="CHEBI:43474"/>
        <dbReference type="ChEBI" id="CHEBI:46398"/>
        <dbReference type="ChEBI" id="CHEBI:456216"/>
    </reaction>
</comment>
<dbReference type="FunFam" id="3.40.50.300:FF:000009">
    <property type="entry name" value="CTP synthase"/>
    <property type="match status" value="1"/>
</dbReference>
<protein>
    <recommendedName>
        <fullName evidence="11">CTP synthase</fullName>
        <ecNumber evidence="11">6.3.4.2</ecNumber>
    </recommendedName>
    <alternativeName>
        <fullName evidence="11">Cytidine 5'-triphosphate synthase</fullName>
    </alternativeName>
    <alternativeName>
        <fullName evidence="11">Cytidine triphosphate synthetase</fullName>
        <shortName evidence="11">CTP synthetase</shortName>
        <shortName evidence="11">CTPS</shortName>
    </alternativeName>
    <alternativeName>
        <fullName evidence="11">UTP--ammonia ligase</fullName>
    </alternativeName>
</protein>
<dbReference type="GO" id="GO:0044210">
    <property type="term" value="P:'de novo' CTP biosynthetic process"/>
    <property type="evidence" value="ECO:0007669"/>
    <property type="project" value="UniProtKB-UniRule"/>
</dbReference>
<dbReference type="FunFam" id="3.40.50.880:FF:000002">
    <property type="entry name" value="CTP synthase"/>
    <property type="match status" value="1"/>
</dbReference>
<feature type="binding site" evidence="11">
    <location>
        <position position="226"/>
    </location>
    <ligand>
        <name>UTP</name>
        <dbReference type="ChEBI" id="CHEBI:46398"/>
    </ligand>
</feature>
<dbReference type="HAMAP" id="MF_01227">
    <property type="entry name" value="PyrG"/>
    <property type="match status" value="1"/>
</dbReference>
<evidence type="ECO:0000256" key="3">
    <source>
        <dbReference type="ARBA" id="ARBA00022598"/>
    </source>
</evidence>
<evidence type="ECO:0000256" key="5">
    <source>
        <dbReference type="ARBA" id="ARBA00022741"/>
    </source>
</evidence>
<keyword evidence="3 11" id="KW-0436">Ligase</keyword>
<evidence type="ECO:0000256" key="2">
    <source>
        <dbReference type="ARBA" id="ARBA00007533"/>
    </source>
</evidence>
<comment type="miscellaneous">
    <text evidence="11">CTPSs have evolved a hybrid strategy for distinguishing between UTP and CTP. The overlapping regions of the product feedback inhibitory and substrate sites recognize a common feature in both compounds, the triphosphate moiety. To differentiate isosteric substrate and product pyrimidine rings, an additional pocket far from the expected kinase/ligase catalytic site, specifically recognizes the cytosine and ribose portions of the product inhibitor.</text>
</comment>